<dbReference type="HOGENOM" id="CLU_030024_1_2_10"/>
<evidence type="ECO:0000313" key="3">
    <source>
        <dbReference type="EMBL" id="ABP37086.1"/>
    </source>
</evidence>
<dbReference type="PANTHER" id="PTHR34216">
    <property type="match status" value="1"/>
</dbReference>
<feature type="domain" description="NodB homology" evidence="2">
    <location>
        <begin position="71"/>
        <end position="322"/>
    </location>
</feature>
<dbReference type="STRING" id="290318.Cvib_1072"/>
<dbReference type="GO" id="GO:0005975">
    <property type="term" value="P:carbohydrate metabolic process"/>
    <property type="evidence" value="ECO:0007669"/>
    <property type="project" value="InterPro"/>
</dbReference>
<gene>
    <name evidence="3" type="ordered locus">Cvib_1072</name>
</gene>
<dbReference type="KEGG" id="pvi:Cvib_1072"/>
<dbReference type="GO" id="GO:0016810">
    <property type="term" value="F:hydrolase activity, acting on carbon-nitrogen (but not peptide) bonds"/>
    <property type="evidence" value="ECO:0007669"/>
    <property type="project" value="InterPro"/>
</dbReference>
<reference evidence="3" key="1">
    <citation type="submission" date="2007-03" db="EMBL/GenBank/DDBJ databases">
        <title>Complete sequence of Prosthecochloris vibrioformis DSM 265.</title>
        <authorList>
            <consortium name="US DOE Joint Genome Institute"/>
            <person name="Copeland A."/>
            <person name="Lucas S."/>
            <person name="Lapidus A."/>
            <person name="Barry K."/>
            <person name="Detter J.C."/>
            <person name="Glavina del Rio T."/>
            <person name="Hammon N."/>
            <person name="Israni S."/>
            <person name="Pitluck S."/>
            <person name="Schmutz J."/>
            <person name="Larimer F."/>
            <person name="Land M."/>
            <person name="Hauser L."/>
            <person name="Mikhailova N."/>
            <person name="Li T."/>
            <person name="Overmann J."/>
            <person name="Schuster S.C."/>
            <person name="Bryant D.A."/>
            <person name="Richardson P."/>
        </authorList>
    </citation>
    <scope>NUCLEOTIDE SEQUENCE [LARGE SCALE GENOMIC DNA]</scope>
    <source>
        <strain evidence="3">DSM 265</strain>
    </source>
</reference>
<dbReference type="Gene3D" id="3.20.20.370">
    <property type="entry name" value="Glycoside hydrolase/deacetylase"/>
    <property type="match status" value="1"/>
</dbReference>
<organism evidence="3">
    <name type="scientific">Chlorobium phaeovibrioides (strain DSM 265 / 1930)</name>
    <name type="common">Prosthecochloris vibrioformis (strain DSM 265)</name>
    <dbReference type="NCBI Taxonomy" id="290318"/>
    <lineage>
        <taxon>Bacteria</taxon>
        <taxon>Pseudomonadati</taxon>
        <taxon>Chlorobiota</taxon>
        <taxon>Chlorobiia</taxon>
        <taxon>Chlorobiales</taxon>
        <taxon>Chlorobiaceae</taxon>
        <taxon>Chlorobium/Pelodictyon group</taxon>
        <taxon>Chlorobium</taxon>
    </lineage>
</organism>
<accession>A4SF27</accession>
<protein>
    <submittedName>
        <fullName evidence="3">Polysaccharide deacetylase</fullName>
    </submittedName>
</protein>
<dbReference type="CDD" id="cd10968">
    <property type="entry name" value="CE4_Mlr8448_like_5s"/>
    <property type="match status" value="1"/>
</dbReference>
<dbReference type="PROSITE" id="PS51677">
    <property type="entry name" value="NODB"/>
    <property type="match status" value="1"/>
</dbReference>
<dbReference type="OrthoDB" id="9778320at2"/>
<proteinExistence type="predicted"/>
<dbReference type="AlphaFoldDB" id="A4SF27"/>
<evidence type="ECO:0000259" key="2">
    <source>
        <dbReference type="PROSITE" id="PS51677"/>
    </source>
</evidence>
<keyword evidence="1" id="KW-0732">Signal</keyword>
<sequence>MLLGINKDGAKILTLHQIVERRESAVIQNSHLEVSIDSIVSFIVNARAEGYEFSSIDGLYSRLQSNRSVDKLYVLTADDGYKNNFHFSMDVLREYDVPICIYVGTSFPEKTIKLWWYALEDALLDTFNGGVGLESRGDFERLNKIFNRLKKKYQNGYDSKPEEFFHKYFPGFNLEWKKYHENSCLTWSEIKRMNQSDLVTIGSHGISHSRLSNLSDDKLFYEMRYSKKIIEKKIGADVEHFSYPYGGRIDAYDREYDAAKKCGYKTAVTTCYGVVNRKNKYQMMSLPRISYLEGMQPDDLNDLRLVAKNLIKKMVFVGFARY</sequence>
<dbReference type="eggNOG" id="COG0726">
    <property type="taxonomic scope" value="Bacteria"/>
</dbReference>
<dbReference type="PANTHER" id="PTHR34216:SF7">
    <property type="entry name" value="POLY-BETA-1,6-N-ACETYL-D-GLUCOSAMINE N-DEACETYLASE"/>
    <property type="match status" value="1"/>
</dbReference>
<dbReference type="SUPFAM" id="SSF88713">
    <property type="entry name" value="Glycoside hydrolase/deacetylase"/>
    <property type="match status" value="1"/>
</dbReference>
<name>A4SF27_CHLPM</name>
<dbReference type="InterPro" id="IPR002509">
    <property type="entry name" value="NODB_dom"/>
</dbReference>
<evidence type="ECO:0000256" key="1">
    <source>
        <dbReference type="ARBA" id="ARBA00022729"/>
    </source>
</evidence>
<dbReference type="Pfam" id="PF01522">
    <property type="entry name" value="Polysacc_deac_1"/>
    <property type="match status" value="1"/>
</dbReference>
<dbReference type="InterPro" id="IPR011330">
    <property type="entry name" value="Glyco_hydro/deAcase_b/a-brl"/>
</dbReference>
<dbReference type="InterPro" id="IPR051398">
    <property type="entry name" value="Polysacch_Deacetylase"/>
</dbReference>
<dbReference type="EMBL" id="CP000607">
    <property type="protein sequence ID" value="ABP37086.1"/>
    <property type="molecule type" value="Genomic_DNA"/>
</dbReference>